<evidence type="ECO:0000256" key="1">
    <source>
        <dbReference type="ARBA" id="ARBA00004442"/>
    </source>
</evidence>
<feature type="signal peptide" evidence="8">
    <location>
        <begin position="1"/>
        <end position="21"/>
    </location>
</feature>
<dbReference type="EMBL" id="CP098400">
    <property type="protein sequence ID" value="URW78891.1"/>
    <property type="molecule type" value="Genomic_DNA"/>
</dbReference>
<dbReference type="PANTHER" id="PTHR30026">
    <property type="entry name" value="OUTER MEMBRANE PROTEIN TOLC"/>
    <property type="match status" value="1"/>
</dbReference>
<evidence type="ECO:0000256" key="4">
    <source>
        <dbReference type="ARBA" id="ARBA00022452"/>
    </source>
</evidence>
<dbReference type="Gene3D" id="1.20.1600.10">
    <property type="entry name" value="Outer membrane efflux proteins (OEP)"/>
    <property type="match status" value="1"/>
</dbReference>
<dbReference type="SUPFAM" id="SSF56954">
    <property type="entry name" value="Outer membrane efflux proteins (OEP)"/>
    <property type="match status" value="1"/>
</dbReference>
<dbReference type="RefSeq" id="WP_250722342.1">
    <property type="nucleotide sequence ID" value="NZ_CP098400.1"/>
</dbReference>
<dbReference type="InterPro" id="IPR051906">
    <property type="entry name" value="TolC-like"/>
</dbReference>
<evidence type="ECO:0000256" key="7">
    <source>
        <dbReference type="ARBA" id="ARBA00023237"/>
    </source>
</evidence>
<sequence length="447" mass="49951">MNKLRTIGVASLMWIMVSAGAQSAADTATDKWDLNRCLEYALENNVQLNKSRLSYASAEASLMQAKGQRLPNLNASISENGSNNRMRDPMTDELGDWKFSVNGSASLNTGVTLYSGGAINNEIQRSTLAKEAALLSVDQTEMDISIAVVQAYVNVLYAYENLKYYKEVVDLSTKQVERSRRLLEAGSVSRRDIADMEAQLASDNYSVVTATNTLTQRITDLKTLLQIPVEQRYDVYIPEEEINVILDALPDIYDVYEATLRNVPDVKYSELQKQMAEIDLKSAKAGYLPTLSASASIGTSYMDPYSLSAGTQFSDNLNERIGLTLSIPIFNRFSTKANVARSKINIESASLTLDNTRNALLQEVERIYQETQAGQQRYLAAIAQKNASEESFSIAQEQYALGMLNSIELQQSRNMWLNANRELIQSRFNALLYRKILDYYLGIPLTM</sequence>
<name>A0A9J6ZMM6_9BACT</name>
<accession>A0A9J6ZMM6</accession>
<keyword evidence="5" id="KW-0812">Transmembrane</keyword>
<evidence type="ECO:0000256" key="2">
    <source>
        <dbReference type="ARBA" id="ARBA00007613"/>
    </source>
</evidence>
<keyword evidence="6" id="KW-0472">Membrane</keyword>
<evidence type="ECO:0000256" key="6">
    <source>
        <dbReference type="ARBA" id="ARBA00023136"/>
    </source>
</evidence>
<comment type="similarity">
    <text evidence="2">Belongs to the outer membrane factor (OMF) (TC 1.B.17) family.</text>
</comment>
<keyword evidence="7" id="KW-0998">Cell outer membrane</keyword>
<dbReference type="GO" id="GO:1990281">
    <property type="term" value="C:efflux pump complex"/>
    <property type="evidence" value="ECO:0007669"/>
    <property type="project" value="TreeGrafter"/>
</dbReference>
<dbReference type="KEGG" id="alkq:M9189_08475"/>
<evidence type="ECO:0000313" key="10">
    <source>
        <dbReference type="Proteomes" id="UP001056426"/>
    </source>
</evidence>
<keyword evidence="10" id="KW-1185">Reference proteome</keyword>
<evidence type="ECO:0000313" key="9">
    <source>
        <dbReference type="EMBL" id="URW78891.1"/>
    </source>
</evidence>
<keyword evidence="4" id="KW-1134">Transmembrane beta strand</keyword>
<proteinExistence type="inferred from homology"/>
<keyword evidence="3" id="KW-0813">Transport</keyword>
<feature type="chain" id="PRO_5039908316" evidence="8">
    <location>
        <begin position="22"/>
        <end position="447"/>
    </location>
</feature>
<dbReference type="GO" id="GO:0009279">
    <property type="term" value="C:cell outer membrane"/>
    <property type="evidence" value="ECO:0007669"/>
    <property type="project" value="UniProtKB-SubCell"/>
</dbReference>
<dbReference type="GO" id="GO:0015562">
    <property type="term" value="F:efflux transmembrane transporter activity"/>
    <property type="evidence" value="ECO:0007669"/>
    <property type="project" value="InterPro"/>
</dbReference>
<keyword evidence="8" id="KW-0732">Signal</keyword>
<organism evidence="9 10">
    <name type="scientific">Xiashengella succiniciproducens</name>
    <dbReference type="NCBI Taxonomy" id="2949635"/>
    <lineage>
        <taxon>Bacteria</taxon>
        <taxon>Pseudomonadati</taxon>
        <taxon>Bacteroidota</taxon>
        <taxon>Bacteroidia</taxon>
        <taxon>Marinilabiliales</taxon>
        <taxon>Marinilabiliaceae</taxon>
        <taxon>Xiashengella</taxon>
    </lineage>
</organism>
<reference evidence="9" key="1">
    <citation type="submission" date="2022-05" db="EMBL/GenBank/DDBJ databases">
        <authorList>
            <person name="Sun X."/>
        </authorList>
    </citation>
    <scope>NUCLEOTIDE SEQUENCE</scope>
    <source>
        <strain evidence="9">Ai-910</strain>
    </source>
</reference>
<evidence type="ECO:0000256" key="3">
    <source>
        <dbReference type="ARBA" id="ARBA00022448"/>
    </source>
</evidence>
<evidence type="ECO:0000256" key="8">
    <source>
        <dbReference type="SAM" id="SignalP"/>
    </source>
</evidence>
<dbReference type="Proteomes" id="UP001056426">
    <property type="component" value="Chromosome"/>
</dbReference>
<evidence type="ECO:0000256" key="5">
    <source>
        <dbReference type="ARBA" id="ARBA00022692"/>
    </source>
</evidence>
<comment type="subcellular location">
    <subcellularLocation>
        <location evidence="1">Cell outer membrane</location>
    </subcellularLocation>
</comment>
<dbReference type="GO" id="GO:0015288">
    <property type="term" value="F:porin activity"/>
    <property type="evidence" value="ECO:0007669"/>
    <property type="project" value="TreeGrafter"/>
</dbReference>
<reference evidence="9" key="2">
    <citation type="submission" date="2022-06" db="EMBL/GenBank/DDBJ databases">
        <title>Xiashengella guii gen. nov. sp. nov., a bacterium isolated form anaerobic digestion tank.</title>
        <authorList>
            <person name="Huang H."/>
        </authorList>
    </citation>
    <scope>NUCLEOTIDE SEQUENCE</scope>
    <source>
        <strain evidence="9">Ai-910</strain>
    </source>
</reference>
<protein>
    <submittedName>
        <fullName evidence="9">TolC family protein</fullName>
    </submittedName>
</protein>
<dbReference type="InterPro" id="IPR003423">
    <property type="entry name" value="OMP_efflux"/>
</dbReference>
<gene>
    <name evidence="9" type="ORF">M9189_08475</name>
</gene>
<dbReference type="Pfam" id="PF02321">
    <property type="entry name" value="OEP"/>
    <property type="match status" value="2"/>
</dbReference>
<dbReference type="AlphaFoldDB" id="A0A9J6ZMM6"/>
<dbReference type="PANTHER" id="PTHR30026:SF20">
    <property type="entry name" value="OUTER MEMBRANE PROTEIN TOLC"/>
    <property type="match status" value="1"/>
</dbReference>